<dbReference type="Gene3D" id="3.10.20.30">
    <property type="match status" value="1"/>
</dbReference>
<dbReference type="GO" id="GO:0030366">
    <property type="term" value="F:molybdopterin synthase activity"/>
    <property type="evidence" value="ECO:0007669"/>
    <property type="project" value="UniProtKB-UniRule"/>
</dbReference>
<dbReference type="Pfam" id="PF02597">
    <property type="entry name" value="ThiS"/>
    <property type="match status" value="1"/>
</dbReference>
<dbReference type="GO" id="GO:1990133">
    <property type="term" value="C:molybdopterin adenylyltransferase complex"/>
    <property type="evidence" value="ECO:0007669"/>
    <property type="project" value="TreeGrafter"/>
</dbReference>
<comment type="pathway">
    <text evidence="1 6">Cofactor biosynthesis; molybdopterin biosynthesis.</text>
</comment>
<dbReference type="AlphaFoldDB" id="A0A5B7JBJ7"/>
<comment type="PTM">
    <text evidence="6">C-terminal thiocarboxylation occurs in 2 steps, it is first acyl-adenylated (-COAMP) via the hesA/moeB/thiF part of MOCS3, then thiocarboxylated (-COSH) via the rhodanese domain of MOCS3.</text>
</comment>
<keyword evidence="2 6" id="KW-0963">Cytoplasm</keyword>
<evidence type="ECO:0000256" key="3">
    <source>
        <dbReference type="ARBA" id="ARBA00022553"/>
    </source>
</evidence>
<dbReference type="GO" id="GO:0006777">
    <property type="term" value="P:Mo-molybdopterin cofactor biosynthetic process"/>
    <property type="evidence" value="ECO:0007669"/>
    <property type="project" value="UniProtKB-UniRule"/>
</dbReference>
<keyword evidence="5 6" id="KW-0501">Molybdenum cofactor biosynthesis</keyword>
<dbReference type="InterPro" id="IPR016155">
    <property type="entry name" value="Mopterin_synth/thiamin_S_b"/>
</dbReference>
<protein>
    <recommendedName>
        <fullName evidence="6">Molybdopterin synthase sulfur carrier subunit</fullName>
    </recommendedName>
    <alternativeName>
        <fullName evidence="6">Molybdenum cofactor synthesis protein 2 small subunit</fullName>
    </alternativeName>
    <alternativeName>
        <fullName evidence="6">Molybdenum cofactor synthesis protein 2A</fullName>
        <shortName evidence="6">MOCS2A</shortName>
    </alternativeName>
    <alternativeName>
        <fullName evidence="6">Sulfur carrier protein MOCS2A</fullName>
    </alternativeName>
</protein>
<comment type="subcellular location">
    <subcellularLocation>
        <location evidence="6">Cytoplasm</location>
    </subcellularLocation>
</comment>
<dbReference type="InterPro" id="IPR003749">
    <property type="entry name" value="ThiS/MoaD-like"/>
</dbReference>
<comment type="function">
    <text evidence="6">Acts as a sulfur carrier required for molybdopterin biosynthesis. Component of the molybdopterin synthase complex that catalyzes the conversion of precursor Z into molybdopterin by mediating the incorporation of 2 sulfur atoms into precursor Z to generate a dithiolene group. In the complex, serves as sulfur donor by being thiocarboxylated (-COSH) at its C-terminus by MOCS3. After interaction with MOCS2B, the sulfur is then transferred to precursor Z to form molybdopterin.</text>
</comment>
<organism evidence="7 8">
    <name type="scientific">Portunus trituberculatus</name>
    <name type="common">Swimming crab</name>
    <name type="synonym">Neptunus trituberculatus</name>
    <dbReference type="NCBI Taxonomy" id="210409"/>
    <lineage>
        <taxon>Eukaryota</taxon>
        <taxon>Metazoa</taxon>
        <taxon>Ecdysozoa</taxon>
        <taxon>Arthropoda</taxon>
        <taxon>Crustacea</taxon>
        <taxon>Multicrustacea</taxon>
        <taxon>Malacostraca</taxon>
        <taxon>Eumalacostraca</taxon>
        <taxon>Eucarida</taxon>
        <taxon>Decapoda</taxon>
        <taxon>Pleocyemata</taxon>
        <taxon>Brachyura</taxon>
        <taxon>Eubrachyura</taxon>
        <taxon>Portunoidea</taxon>
        <taxon>Portunidae</taxon>
        <taxon>Portuninae</taxon>
        <taxon>Portunus</taxon>
    </lineage>
</organism>
<dbReference type="GO" id="GO:0000166">
    <property type="term" value="F:nucleotide binding"/>
    <property type="evidence" value="ECO:0007669"/>
    <property type="project" value="UniProtKB-KW"/>
</dbReference>
<dbReference type="EMBL" id="VSRR010101651">
    <property type="protein sequence ID" value="MPC95291.1"/>
    <property type="molecule type" value="Genomic_DNA"/>
</dbReference>
<evidence type="ECO:0000313" key="8">
    <source>
        <dbReference type="Proteomes" id="UP000324222"/>
    </source>
</evidence>
<dbReference type="CDD" id="cd00754">
    <property type="entry name" value="Ubl_MoaD"/>
    <property type="match status" value="1"/>
</dbReference>
<keyword evidence="4 6" id="KW-0547">Nucleotide-binding</keyword>
<comment type="subunit">
    <text evidence="6">Heterotetramer; composed of 2 small (MOCS2A) and 2 large (MOCS2B) subunits.</text>
</comment>
<accession>A0A5B7JBJ7</accession>
<gene>
    <name evidence="7" type="primary">Mocs2</name>
    <name evidence="7" type="ORF">E2C01_090494</name>
</gene>
<dbReference type="Proteomes" id="UP000324222">
    <property type="component" value="Unassembled WGS sequence"/>
</dbReference>
<keyword evidence="8" id="KW-1185">Reference proteome</keyword>
<dbReference type="InterPro" id="IPR012675">
    <property type="entry name" value="Beta-grasp_dom_sf"/>
</dbReference>
<dbReference type="PANTHER" id="PTHR33359">
    <property type="entry name" value="MOLYBDOPTERIN SYNTHASE SULFUR CARRIER SUBUNIT"/>
    <property type="match status" value="1"/>
</dbReference>
<sequence>MTEREVSVTVLFFAGARDLAGVERATVTLTASTTPEQLLTEVVRSFGEITNIRDSLIISLNQEYCEPGQGLELSNGDEIAIIPPISGGNIHQ</sequence>
<evidence type="ECO:0000256" key="5">
    <source>
        <dbReference type="ARBA" id="ARBA00023150"/>
    </source>
</evidence>
<dbReference type="GO" id="GO:1990140">
    <property type="term" value="C:molybdopterin synthase complex"/>
    <property type="evidence" value="ECO:0007669"/>
    <property type="project" value="UniProtKB-UniRule"/>
</dbReference>
<evidence type="ECO:0000256" key="1">
    <source>
        <dbReference type="ARBA" id="ARBA00005046"/>
    </source>
</evidence>
<dbReference type="FunFam" id="3.10.20.30:FF:000010">
    <property type="entry name" value="Molybdopterin synthase sulfur carrier subunit"/>
    <property type="match status" value="1"/>
</dbReference>
<evidence type="ECO:0000256" key="4">
    <source>
        <dbReference type="ARBA" id="ARBA00022741"/>
    </source>
</evidence>
<comment type="similarity">
    <text evidence="6">Belongs to the MoaD family. MOCS2A subfamily.</text>
</comment>
<keyword evidence="3 6" id="KW-0597">Phosphoprotein</keyword>
<feature type="modified residue" description="Glycyl adenylate; alternate" evidence="6">
    <location>
        <position position="88"/>
    </location>
</feature>
<evidence type="ECO:0000256" key="2">
    <source>
        <dbReference type="ARBA" id="ARBA00022490"/>
    </source>
</evidence>
<dbReference type="HAMAP" id="MF_03051">
    <property type="entry name" value="MOCS2A"/>
    <property type="match status" value="1"/>
</dbReference>
<reference evidence="7 8" key="1">
    <citation type="submission" date="2019-05" db="EMBL/GenBank/DDBJ databases">
        <title>Another draft genome of Portunus trituberculatus and its Hox gene families provides insights of decapod evolution.</title>
        <authorList>
            <person name="Jeong J.-H."/>
            <person name="Song I."/>
            <person name="Kim S."/>
            <person name="Choi T."/>
            <person name="Kim D."/>
            <person name="Ryu S."/>
            <person name="Kim W."/>
        </authorList>
    </citation>
    <scope>NUCLEOTIDE SEQUENCE [LARGE SCALE GENOMIC DNA]</scope>
    <source>
        <tissue evidence="7">Muscle</tissue>
    </source>
</reference>
<feature type="modified residue" description="1-thioglycine; alternate" evidence="6">
    <location>
        <position position="88"/>
    </location>
</feature>
<dbReference type="InterPro" id="IPR028887">
    <property type="entry name" value="MOCS2A_euk"/>
</dbReference>
<dbReference type="SUPFAM" id="SSF54285">
    <property type="entry name" value="MoaD/ThiS"/>
    <property type="match status" value="1"/>
</dbReference>
<dbReference type="PANTHER" id="PTHR33359:SF1">
    <property type="entry name" value="MOLYBDOPTERIN SYNTHASE SULFUR CARRIER SUBUNIT"/>
    <property type="match status" value="1"/>
</dbReference>
<name>A0A5B7JBJ7_PORTR</name>
<dbReference type="InterPro" id="IPR044672">
    <property type="entry name" value="MOCS2A"/>
</dbReference>
<proteinExistence type="inferred from homology"/>
<evidence type="ECO:0000313" key="7">
    <source>
        <dbReference type="EMBL" id="MPC95291.1"/>
    </source>
</evidence>
<dbReference type="UniPathway" id="UPA00344"/>
<evidence type="ECO:0000256" key="6">
    <source>
        <dbReference type="HAMAP-Rule" id="MF_03051"/>
    </source>
</evidence>
<comment type="caution">
    <text evidence="7">The sequence shown here is derived from an EMBL/GenBank/DDBJ whole genome shotgun (WGS) entry which is preliminary data.</text>
</comment>